<dbReference type="GO" id="GO:0051707">
    <property type="term" value="P:response to other organism"/>
    <property type="evidence" value="ECO:0007669"/>
    <property type="project" value="UniProtKB-ARBA"/>
</dbReference>
<evidence type="ECO:0000259" key="17">
    <source>
        <dbReference type="Pfam" id="PF23559"/>
    </source>
</evidence>
<name>A0A4S8IAB0_MUSBA</name>
<dbReference type="AlphaFoldDB" id="A0A4S8IAB0"/>
<evidence type="ECO:0000256" key="9">
    <source>
        <dbReference type="ARBA" id="ARBA00022821"/>
    </source>
</evidence>
<feature type="compositionally biased region" description="Basic and acidic residues" evidence="14">
    <location>
        <begin position="104"/>
        <end position="114"/>
    </location>
</feature>
<evidence type="ECO:0000313" key="19">
    <source>
        <dbReference type="EMBL" id="THU44911.1"/>
    </source>
</evidence>
<keyword evidence="6" id="KW-0812">Transmembrane</keyword>
<dbReference type="SUPFAM" id="SSF52540">
    <property type="entry name" value="P-loop containing nucleoside triphosphate hydrolases"/>
    <property type="match status" value="1"/>
</dbReference>
<dbReference type="CDD" id="cd14798">
    <property type="entry name" value="RX-CC_like"/>
    <property type="match status" value="1"/>
</dbReference>
<comment type="subcellular location">
    <subcellularLocation>
        <location evidence="1">Cell membrane</location>
        <topology evidence="1">Single-pass membrane protein</topology>
    </subcellularLocation>
</comment>
<dbReference type="InterPro" id="IPR058922">
    <property type="entry name" value="WHD_DRP"/>
</dbReference>
<keyword evidence="20" id="KW-1185">Reference proteome</keyword>
<evidence type="ECO:0000256" key="13">
    <source>
        <dbReference type="ARBA" id="ARBA00024340"/>
    </source>
</evidence>
<dbReference type="InterPro" id="IPR027417">
    <property type="entry name" value="P-loop_NTPase"/>
</dbReference>
<protein>
    <recommendedName>
        <fullName evidence="21">AAA+ ATPase domain-containing protein</fullName>
    </recommendedName>
</protein>
<dbReference type="EMBL" id="PYDT01000011">
    <property type="protein sequence ID" value="THU44911.1"/>
    <property type="molecule type" value="Genomic_DNA"/>
</dbReference>
<dbReference type="GO" id="GO:0006952">
    <property type="term" value="P:defense response"/>
    <property type="evidence" value="ECO:0007669"/>
    <property type="project" value="UniProtKB-KW"/>
</dbReference>
<feature type="compositionally biased region" description="Polar residues" evidence="14">
    <location>
        <begin position="115"/>
        <end position="124"/>
    </location>
</feature>
<evidence type="ECO:0000256" key="12">
    <source>
        <dbReference type="ARBA" id="ARBA00023136"/>
    </source>
</evidence>
<dbReference type="InterPro" id="IPR012552">
    <property type="entry name" value="DVL"/>
</dbReference>
<dbReference type="STRING" id="52838.A0A4S8IAB0"/>
<dbReference type="Gene3D" id="1.10.8.430">
    <property type="entry name" value="Helical domain of apoptotic protease-activating factors"/>
    <property type="match status" value="1"/>
</dbReference>
<dbReference type="InterPro" id="IPR002182">
    <property type="entry name" value="NB-ARC"/>
</dbReference>
<evidence type="ECO:0000256" key="6">
    <source>
        <dbReference type="ARBA" id="ARBA00022692"/>
    </source>
</evidence>
<evidence type="ECO:0000256" key="4">
    <source>
        <dbReference type="ARBA" id="ARBA00022475"/>
    </source>
</evidence>
<dbReference type="PANTHER" id="PTHR36766:SF70">
    <property type="entry name" value="DISEASE RESISTANCE PROTEIN RGA4"/>
    <property type="match status" value="1"/>
</dbReference>
<feature type="domain" description="Disease resistance N-terminal" evidence="16">
    <location>
        <begin position="200"/>
        <end position="278"/>
    </location>
</feature>
<evidence type="ECO:0000256" key="14">
    <source>
        <dbReference type="SAM" id="MobiDB-lite"/>
    </source>
</evidence>
<feature type="domain" description="Disease resistance R13L4/SHOC-2-like LRR" evidence="18">
    <location>
        <begin position="687"/>
        <end position="970"/>
    </location>
</feature>
<keyword evidence="7" id="KW-0677">Repeat</keyword>
<dbReference type="PRINTS" id="PR00364">
    <property type="entry name" value="DISEASERSIST"/>
</dbReference>
<dbReference type="InterPro" id="IPR055414">
    <property type="entry name" value="LRR_R13L4/SHOC2-like"/>
</dbReference>
<comment type="caution">
    <text evidence="19">The sequence shown here is derived from an EMBL/GenBank/DDBJ whole genome shotgun (WGS) entry which is preliminary data.</text>
</comment>
<dbReference type="Proteomes" id="UP000317650">
    <property type="component" value="Chromosome 2"/>
</dbReference>
<evidence type="ECO:0000256" key="11">
    <source>
        <dbReference type="ARBA" id="ARBA00022989"/>
    </source>
</evidence>
<dbReference type="GO" id="GO:0005524">
    <property type="term" value="F:ATP binding"/>
    <property type="evidence" value="ECO:0007669"/>
    <property type="project" value="UniProtKB-KW"/>
</dbReference>
<gene>
    <name evidence="19" type="ORF">C4D60_Mb02t12370</name>
</gene>
<dbReference type="Pfam" id="PF08137">
    <property type="entry name" value="DVL"/>
    <property type="match status" value="1"/>
</dbReference>
<organism evidence="19 20">
    <name type="scientific">Musa balbisiana</name>
    <name type="common">Banana</name>
    <dbReference type="NCBI Taxonomy" id="52838"/>
    <lineage>
        <taxon>Eukaryota</taxon>
        <taxon>Viridiplantae</taxon>
        <taxon>Streptophyta</taxon>
        <taxon>Embryophyta</taxon>
        <taxon>Tracheophyta</taxon>
        <taxon>Spermatophyta</taxon>
        <taxon>Magnoliopsida</taxon>
        <taxon>Liliopsida</taxon>
        <taxon>Zingiberales</taxon>
        <taxon>Musaceae</taxon>
        <taxon>Musa</taxon>
    </lineage>
</organism>
<keyword evidence="10" id="KW-0067">ATP-binding</keyword>
<proteinExistence type="inferred from homology"/>
<accession>A0A4S8IAB0</accession>
<evidence type="ECO:0000256" key="5">
    <source>
        <dbReference type="ARBA" id="ARBA00022614"/>
    </source>
</evidence>
<dbReference type="GO" id="GO:0008285">
    <property type="term" value="P:negative regulation of cell population proliferation"/>
    <property type="evidence" value="ECO:0007669"/>
    <property type="project" value="InterPro"/>
</dbReference>
<evidence type="ECO:0000259" key="16">
    <source>
        <dbReference type="Pfam" id="PF18052"/>
    </source>
</evidence>
<dbReference type="InterPro" id="IPR038005">
    <property type="entry name" value="RX-like_CC"/>
</dbReference>
<reference evidence="19 20" key="1">
    <citation type="journal article" date="2019" name="Nat. Plants">
        <title>Genome sequencing of Musa balbisiana reveals subgenome evolution and function divergence in polyploid bananas.</title>
        <authorList>
            <person name="Yao X."/>
        </authorList>
    </citation>
    <scope>NUCLEOTIDE SEQUENCE [LARGE SCALE GENOMIC DNA]</scope>
    <source>
        <strain evidence="20">cv. DH-PKW</strain>
        <tissue evidence="19">Leaves</tissue>
    </source>
</reference>
<feature type="domain" description="NB-ARC" evidence="15">
    <location>
        <begin position="370"/>
        <end position="537"/>
    </location>
</feature>
<feature type="region of interest" description="Disordered" evidence="14">
    <location>
        <begin position="1"/>
        <end position="23"/>
    </location>
</feature>
<feature type="region of interest" description="Disordered" evidence="14">
    <location>
        <begin position="93"/>
        <end position="137"/>
    </location>
</feature>
<feature type="domain" description="Disease resistance protein winged helix" evidence="17">
    <location>
        <begin position="575"/>
        <end position="619"/>
    </location>
</feature>
<keyword evidence="9" id="KW-0611">Plant defense</keyword>
<evidence type="ECO:0000256" key="8">
    <source>
        <dbReference type="ARBA" id="ARBA00022741"/>
    </source>
</evidence>
<evidence type="ECO:0000256" key="2">
    <source>
        <dbReference type="ARBA" id="ARBA00008894"/>
    </source>
</evidence>
<evidence type="ECO:0000259" key="15">
    <source>
        <dbReference type="Pfam" id="PF00931"/>
    </source>
</evidence>
<evidence type="ECO:0008006" key="21">
    <source>
        <dbReference type="Google" id="ProtNLM"/>
    </source>
</evidence>
<dbReference type="GO" id="GO:0043531">
    <property type="term" value="F:ADP binding"/>
    <property type="evidence" value="ECO:0007669"/>
    <property type="project" value="InterPro"/>
</dbReference>
<dbReference type="GO" id="GO:0048367">
    <property type="term" value="P:shoot system development"/>
    <property type="evidence" value="ECO:0007669"/>
    <property type="project" value="UniProtKB-ARBA"/>
</dbReference>
<keyword evidence="8" id="KW-0547">Nucleotide-binding</keyword>
<evidence type="ECO:0000259" key="18">
    <source>
        <dbReference type="Pfam" id="PF23598"/>
    </source>
</evidence>
<dbReference type="PANTHER" id="PTHR36766">
    <property type="entry name" value="PLANT BROAD-SPECTRUM MILDEW RESISTANCE PROTEIN RPW8"/>
    <property type="match status" value="1"/>
</dbReference>
<dbReference type="GO" id="GO:0005886">
    <property type="term" value="C:plasma membrane"/>
    <property type="evidence" value="ECO:0007669"/>
    <property type="project" value="UniProtKB-SubCell"/>
</dbReference>
<evidence type="ECO:0000256" key="7">
    <source>
        <dbReference type="ARBA" id="ARBA00022737"/>
    </source>
</evidence>
<dbReference type="Gene3D" id="3.80.10.10">
    <property type="entry name" value="Ribonuclease Inhibitor"/>
    <property type="match status" value="1"/>
</dbReference>
<feature type="compositionally biased region" description="Basic and acidic residues" evidence="14">
    <location>
        <begin position="125"/>
        <end position="134"/>
    </location>
</feature>
<dbReference type="Gene3D" id="3.40.50.300">
    <property type="entry name" value="P-loop containing nucleotide triphosphate hydrolases"/>
    <property type="match status" value="1"/>
</dbReference>
<evidence type="ECO:0000256" key="10">
    <source>
        <dbReference type="ARBA" id="ARBA00022840"/>
    </source>
</evidence>
<keyword evidence="11" id="KW-1133">Transmembrane helix</keyword>
<evidence type="ECO:0000256" key="3">
    <source>
        <dbReference type="ARBA" id="ARBA00022473"/>
    </source>
</evidence>
<dbReference type="Pfam" id="PF23559">
    <property type="entry name" value="WHD_DRP"/>
    <property type="match status" value="1"/>
</dbReference>
<evidence type="ECO:0000256" key="1">
    <source>
        <dbReference type="ARBA" id="ARBA00004162"/>
    </source>
</evidence>
<dbReference type="InterPro" id="IPR041118">
    <property type="entry name" value="Rx_N"/>
</dbReference>
<comment type="similarity">
    <text evidence="2">Belongs to the disease resistance NB-LRR family.</text>
</comment>
<keyword evidence="12" id="KW-0472">Membrane</keyword>
<comment type="similarity">
    <text evidence="13">Belongs to the DVL/RTFL small polypeptides family.</text>
</comment>
<dbReference type="SUPFAM" id="SSF52058">
    <property type="entry name" value="L domain-like"/>
    <property type="match status" value="1"/>
</dbReference>
<sequence length="1143" mass="129473">MGQCASLRRRHGEGDSEPAPAGKKGCLAVAREHRSRFYILRRCVVMLLCWHKYGNDQKANWKEEPVGELIALIKGKREFLGCEDTNWVHPNHQYTAFLMPPPDSPKEAGDDPSRGRQSTSNVRQGSKEPEDSRKFRLPIAKEPAGRQGHVGLDVEQGKHVLRIDSRNQSLGGVQIEPEKWEKRCSSTLLPGTMAMVLDAFVGRCIETLAASIGNKLAVVIEVKDELDNLRRRLERISYVLKDAERRRIQDSAISNWLNELKDVMYDADDIIDLCRAEGGTLLNDQPPAPQTPPPVCCRFPLVSCFAGVKLRYEIGNRIRRLNKRLDAISRDELMHKLEQSSPDDVPNRGVNLRQTDPLLEQDIVGNEINDATEDLVDFLTRRNDINCCLCAITGMGGIGKTTLAQKIFNDPKTQDIFQVRAWVCVTQKFSEIELLKQIIRETRVNYREDMTKAELQPMLRDAVRGKSLFLVLDDVWQADVWVDLLRNPVLQSGVANGRILVTTRDENIARQMGSARIHRVKLLPDDSGWELLCKKAFVSGGEEDMENLKDVGFDIVSRCKGLPLAIKTVGSLLATKQRAMEDVAEEYWKELQRRSLLQPLPNSLVESPCVMHDLLRSLAQFLSRDECFYGDADAIKSTPTSKLRRLSVRKEGERVAISESVIQKKCLRTLMVLKTPPVVEVKLLARLPRLRVLLLNGRGIESIPDSIGNLTHLRYLDLRETDVSSLPESIERLRNLLTLNVMDCRYLRSLPRGITRLLNLRRLGLFNSAVCNVPKGIGRLQHLNDISGFIVGDEEADRGGGCDLEELNSLHELRKLSIFNLERVSNGASVLFHKNHLTRLALLCTPYSCRLGGTLYTEEEIRRIGRVFDELRPPPCLEEELWIDGFFGRRFPSWMMSSLGTSFPRLTRLFLLRCELCQQLPPLGRLPELKYLHIGSASALVSIGHEFLGDETPKAASTVVFPKLKFFRIEDMPNWETWNLGGSGDDEDDDGGQEHYGAPQTLLRLPRLEDLVVRNCPKLSALPIGTNGVHKVQTFPALSRLTIHDCSALEYMENLDALEYLKLVDESMEHLPPWLPGLIQRRRSRFKMDVLCNLHLLKRCLDDGPDWPIVREIPIANIYSDTVNGRASLHHVKETSYYRTTNI</sequence>
<dbReference type="InterPro" id="IPR032675">
    <property type="entry name" value="LRR_dom_sf"/>
</dbReference>
<dbReference type="Pfam" id="PF00931">
    <property type="entry name" value="NB-ARC"/>
    <property type="match status" value="1"/>
</dbReference>
<keyword evidence="5" id="KW-0433">Leucine-rich repeat</keyword>
<dbReference type="InterPro" id="IPR042197">
    <property type="entry name" value="Apaf_helical"/>
</dbReference>
<keyword evidence="3" id="KW-0217">Developmental protein</keyword>
<evidence type="ECO:0000313" key="20">
    <source>
        <dbReference type="Proteomes" id="UP000317650"/>
    </source>
</evidence>
<dbReference type="Gene3D" id="1.20.5.4130">
    <property type="match status" value="1"/>
</dbReference>
<dbReference type="Pfam" id="PF23598">
    <property type="entry name" value="LRR_14"/>
    <property type="match status" value="1"/>
</dbReference>
<keyword evidence="4" id="KW-1003">Cell membrane</keyword>
<dbReference type="Pfam" id="PF18052">
    <property type="entry name" value="Rx_N"/>
    <property type="match status" value="1"/>
</dbReference>